<sequence length="137" mass="15604">MRGGGINKLVRISNGHKMLPEMLGYGAKCCGSTGNGGSRFGIDLYLSGRKNLSLKFWCDYGVSDERDWTQNCLRKSAFFPSFTGTAVPEIPSRVRLYLAPPMVRLYWKNLSSMRLYWKNLSRMRLFQITFLFPSDAS</sequence>
<keyword evidence="2" id="KW-1185">Reference proteome</keyword>
<evidence type="ECO:0000313" key="2">
    <source>
        <dbReference type="Proteomes" id="UP000009183"/>
    </source>
</evidence>
<reference evidence="2" key="1">
    <citation type="journal article" date="2007" name="Nature">
        <title>The grapevine genome sequence suggests ancestral hexaploidization in major angiosperm phyla.</title>
        <authorList>
            <consortium name="The French-Italian Public Consortium for Grapevine Genome Characterization."/>
            <person name="Jaillon O."/>
            <person name="Aury J.-M."/>
            <person name="Noel B."/>
            <person name="Policriti A."/>
            <person name="Clepet C."/>
            <person name="Casagrande A."/>
            <person name="Choisne N."/>
            <person name="Aubourg S."/>
            <person name="Vitulo N."/>
            <person name="Jubin C."/>
            <person name="Vezzi A."/>
            <person name="Legeai F."/>
            <person name="Hugueney P."/>
            <person name="Dasilva C."/>
            <person name="Horner D."/>
            <person name="Mica E."/>
            <person name="Jublot D."/>
            <person name="Poulain J."/>
            <person name="Bruyere C."/>
            <person name="Billault A."/>
            <person name="Segurens B."/>
            <person name="Gouyvenoux M."/>
            <person name="Ugarte E."/>
            <person name="Cattonaro F."/>
            <person name="Anthouard V."/>
            <person name="Vico V."/>
            <person name="Del Fabbro C."/>
            <person name="Alaux M."/>
            <person name="Di Gaspero G."/>
            <person name="Dumas V."/>
            <person name="Felice N."/>
            <person name="Paillard S."/>
            <person name="Juman I."/>
            <person name="Moroldo M."/>
            <person name="Scalabrin S."/>
            <person name="Canaguier A."/>
            <person name="Le Clainche I."/>
            <person name="Malacrida G."/>
            <person name="Durand E."/>
            <person name="Pesole G."/>
            <person name="Laucou V."/>
            <person name="Chatelet P."/>
            <person name="Merdinoglu D."/>
            <person name="Delledonne M."/>
            <person name="Pezzotti M."/>
            <person name="Lecharny A."/>
            <person name="Scarpelli C."/>
            <person name="Artiguenave F."/>
            <person name="Pe M.E."/>
            <person name="Valle G."/>
            <person name="Morgante M."/>
            <person name="Caboche M."/>
            <person name="Adam-Blondon A.-F."/>
            <person name="Weissenbach J."/>
            <person name="Quetier F."/>
            <person name="Wincker P."/>
        </authorList>
    </citation>
    <scope>NUCLEOTIDE SEQUENCE [LARGE SCALE GENOMIC DNA]</scope>
    <source>
        <strain evidence="2">cv. Pinot noir / PN40024</strain>
    </source>
</reference>
<gene>
    <name evidence="1" type="ordered locus">VIT_18s0166g00030</name>
</gene>
<dbReference type="STRING" id="29760.F6HW78"/>
<accession>F6HW78</accession>
<proteinExistence type="predicted"/>
<dbReference type="EMBL" id="FN596264">
    <property type="protein sequence ID" value="CCB58942.1"/>
    <property type="molecule type" value="Genomic_DNA"/>
</dbReference>
<dbReference type="PaxDb" id="29760-VIT_18s0166g00030.t01"/>
<dbReference type="AlphaFoldDB" id="F6HW78"/>
<dbReference type="HOGENOM" id="CLU_1868874_0_0_1"/>
<evidence type="ECO:0000313" key="1">
    <source>
        <dbReference type="EMBL" id="CCB58942.1"/>
    </source>
</evidence>
<organism evidence="1 2">
    <name type="scientific">Vitis vinifera</name>
    <name type="common">Grape</name>
    <dbReference type="NCBI Taxonomy" id="29760"/>
    <lineage>
        <taxon>Eukaryota</taxon>
        <taxon>Viridiplantae</taxon>
        <taxon>Streptophyta</taxon>
        <taxon>Embryophyta</taxon>
        <taxon>Tracheophyta</taxon>
        <taxon>Spermatophyta</taxon>
        <taxon>Magnoliopsida</taxon>
        <taxon>eudicotyledons</taxon>
        <taxon>Gunneridae</taxon>
        <taxon>Pentapetalae</taxon>
        <taxon>rosids</taxon>
        <taxon>Vitales</taxon>
        <taxon>Vitaceae</taxon>
        <taxon>Viteae</taxon>
        <taxon>Vitis</taxon>
    </lineage>
</organism>
<dbReference type="Proteomes" id="UP000009183">
    <property type="component" value="Chromosome 18"/>
</dbReference>
<name>F6HW78_VITVI</name>
<protein>
    <submittedName>
        <fullName evidence="1">Uncharacterized protein</fullName>
    </submittedName>
</protein>
<dbReference type="InParanoid" id="F6HW78"/>